<dbReference type="EMBL" id="FOYW01000002">
    <property type="protein sequence ID" value="SFR75347.1"/>
    <property type="molecule type" value="Genomic_DNA"/>
</dbReference>
<dbReference type="PANTHER" id="PTHR43384:SF4">
    <property type="entry name" value="CELLULOSE BIOSYNTHESIS PROTEIN BCSQ-RELATED"/>
    <property type="match status" value="1"/>
</dbReference>
<evidence type="ECO:0000313" key="5">
    <source>
        <dbReference type="EMBL" id="SFR75347.1"/>
    </source>
</evidence>
<name>A0A1I6J8N4_9GAMM</name>
<dbReference type="InterPro" id="IPR050625">
    <property type="entry name" value="ParA/MinD_ATPase"/>
</dbReference>
<evidence type="ECO:0000256" key="2">
    <source>
        <dbReference type="ARBA" id="ARBA00022840"/>
    </source>
</evidence>
<evidence type="ECO:0000259" key="4">
    <source>
        <dbReference type="Pfam" id="PF13614"/>
    </source>
</evidence>
<evidence type="ECO:0000256" key="3">
    <source>
        <dbReference type="SAM" id="MobiDB-lite"/>
    </source>
</evidence>
<keyword evidence="6" id="KW-1185">Reference proteome</keyword>
<dbReference type="InterPro" id="IPR027417">
    <property type="entry name" value="P-loop_NTPase"/>
</dbReference>
<dbReference type="GO" id="GO:0005524">
    <property type="term" value="F:ATP binding"/>
    <property type="evidence" value="ECO:0007669"/>
    <property type="project" value="UniProtKB-KW"/>
</dbReference>
<dbReference type="GO" id="GO:0016887">
    <property type="term" value="F:ATP hydrolysis activity"/>
    <property type="evidence" value="ECO:0007669"/>
    <property type="project" value="TreeGrafter"/>
</dbReference>
<dbReference type="STRING" id="650891.SAMN05216203_2783"/>
<proteinExistence type="predicted"/>
<evidence type="ECO:0000256" key="1">
    <source>
        <dbReference type="ARBA" id="ARBA00022741"/>
    </source>
</evidence>
<dbReference type="OrthoDB" id="9816297at2"/>
<dbReference type="SUPFAM" id="SSF52540">
    <property type="entry name" value="P-loop containing nucleoside triphosphate hydrolases"/>
    <property type="match status" value="1"/>
</dbReference>
<keyword evidence="1" id="KW-0547">Nucleotide-binding</keyword>
<dbReference type="GO" id="GO:0005829">
    <property type="term" value="C:cytosol"/>
    <property type="evidence" value="ECO:0007669"/>
    <property type="project" value="TreeGrafter"/>
</dbReference>
<organism evidence="5 6">
    <name type="scientific">Marinobacter daqiaonensis</name>
    <dbReference type="NCBI Taxonomy" id="650891"/>
    <lineage>
        <taxon>Bacteria</taxon>
        <taxon>Pseudomonadati</taxon>
        <taxon>Pseudomonadota</taxon>
        <taxon>Gammaproteobacteria</taxon>
        <taxon>Pseudomonadales</taxon>
        <taxon>Marinobacteraceae</taxon>
        <taxon>Marinobacter</taxon>
    </lineage>
</organism>
<sequence>MQVKEFQDHAAGSRLQDELPDIVAFTGGKGGVGKTSVCVNVALTMARRGRRVLLLDADTDLANVSIVLGQYPSRTLEQAVTGECQFRDVIMEAPYGLHVIPGASGVERCMDLDPDDARAILLELAAIERSYDLIIIDTASGLQSTALHMIALAALACVVITPDPASLTDAFSLLRVLQRRGYRRSPGVVVNMAAGSSQAQAVYRRFSGAVRRHLDMETSYVGAIWRDESIRQSVELQRPVAMLAESDPSCRQFMTLAEQLSLQLSRLPRRKAGLAAYWQHRKRRGQVSGADDHRSGAEHALSPGVSGQGEAGKPEVALSAPAESDDRPLASCRALFLELGRLLDRHPDDHLLHKEALNGASALLSSMAMVMGPPETDSKSGYDEADFGPQQDLLTRLKSQPDTIRVDGFLTAYQRNYE</sequence>
<reference evidence="5 6" key="1">
    <citation type="submission" date="2016-10" db="EMBL/GenBank/DDBJ databases">
        <authorList>
            <person name="de Groot N.N."/>
        </authorList>
    </citation>
    <scope>NUCLEOTIDE SEQUENCE [LARGE SCALE GENOMIC DNA]</scope>
    <source>
        <strain evidence="5 6">CGMCC 1.9167</strain>
    </source>
</reference>
<keyword evidence="2" id="KW-0067">ATP-binding</keyword>
<gene>
    <name evidence="5" type="ORF">SAMN05216203_2783</name>
</gene>
<dbReference type="Proteomes" id="UP000198644">
    <property type="component" value="Unassembled WGS sequence"/>
</dbReference>
<keyword evidence="5" id="KW-0969">Cilium</keyword>
<feature type="domain" description="AAA" evidence="4">
    <location>
        <begin position="22"/>
        <end position="168"/>
    </location>
</feature>
<protein>
    <submittedName>
        <fullName evidence="5">MinD-like ATPase involved in chromosome partitioning or flagellar assembly</fullName>
    </submittedName>
</protein>
<dbReference type="RefSeq" id="WP_092014278.1">
    <property type="nucleotide sequence ID" value="NZ_FOYW01000002.1"/>
</dbReference>
<dbReference type="Pfam" id="PF13614">
    <property type="entry name" value="AAA_31"/>
    <property type="match status" value="1"/>
</dbReference>
<keyword evidence="5" id="KW-0966">Cell projection</keyword>
<dbReference type="InterPro" id="IPR025669">
    <property type="entry name" value="AAA_dom"/>
</dbReference>
<evidence type="ECO:0000313" key="6">
    <source>
        <dbReference type="Proteomes" id="UP000198644"/>
    </source>
</evidence>
<dbReference type="GO" id="GO:0051782">
    <property type="term" value="P:negative regulation of cell division"/>
    <property type="evidence" value="ECO:0007669"/>
    <property type="project" value="TreeGrafter"/>
</dbReference>
<dbReference type="AlphaFoldDB" id="A0A1I6J8N4"/>
<keyword evidence="5" id="KW-0282">Flagellum</keyword>
<feature type="region of interest" description="Disordered" evidence="3">
    <location>
        <begin position="283"/>
        <end position="324"/>
    </location>
</feature>
<accession>A0A1I6J8N4</accession>
<dbReference type="GO" id="GO:0009898">
    <property type="term" value="C:cytoplasmic side of plasma membrane"/>
    <property type="evidence" value="ECO:0007669"/>
    <property type="project" value="TreeGrafter"/>
</dbReference>
<dbReference type="Gene3D" id="3.40.50.300">
    <property type="entry name" value="P-loop containing nucleotide triphosphate hydrolases"/>
    <property type="match status" value="1"/>
</dbReference>
<dbReference type="PANTHER" id="PTHR43384">
    <property type="entry name" value="SEPTUM SITE-DETERMINING PROTEIN MIND HOMOLOG, CHLOROPLASTIC-RELATED"/>
    <property type="match status" value="1"/>
</dbReference>